<evidence type="ECO:0000313" key="1">
    <source>
        <dbReference type="EMBL" id="MBJ3783622.1"/>
    </source>
</evidence>
<sequence>MIGDNSDPVDFLGADPLAIAELLEDLAADLRGLAAGSPPSPGRLLEAPHLRRWGFAPRSALCLAGTAYGHPRIVDGRECVTSELFAIARDRSWARTLSRYYQLGPPKVFGLDE</sequence>
<dbReference type="AlphaFoldDB" id="A0A934ISQ3"/>
<protein>
    <submittedName>
        <fullName evidence="1">Uncharacterized protein</fullName>
    </submittedName>
</protein>
<organism evidence="1 2">
    <name type="scientific">Devosia sediminis</name>
    <dbReference type="NCBI Taxonomy" id="2798801"/>
    <lineage>
        <taxon>Bacteria</taxon>
        <taxon>Pseudomonadati</taxon>
        <taxon>Pseudomonadota</taxon>
        <taxon>Alphaproteobacteria</taxon>
        <taxon>Hyphomicrobiales</taxon>
        <taxon>Devosiaceae</taxon>
        <taxon>Devosia</taxon>
    </lineage>
</organism>
<proteinExistence type="predicted"/>
<accession>A0A934ISQ3</accession>
<dbReference type="EMBL" id="JAEKMH010000001">
    <property type="protein sequence ID" value="MBJ3783622.1"/>
    <property type="molecule type" value="Genomic_DNA"/>
</dbReference>
<comment type="caution">
    <text evidence="1">The sequence shown here is derived from an EMBL/GenBank/DDBJ whole genome shotgun (WGS) entry which is preliminary data.</text>
</comment>
<name>A0A934ISQ3_9HYPH</name>
<dbReference type="InterPro" id="IPR046574">
    <property type="entry name" value="DUF6634"/>
</dbReference>
<gene>
    <name evidence="1" type="ORF">JEQ47_02705</name>
</gene>
<dbReference type="Proteomes" id="UP000602124">
    <property type="component" value="Unassembled WGS sequence"/>
</dbReference>
<dbReference type="Pfam" id="PF20339">
    <property type="entry name" value="DUF6634"/>
    <property type="match status" value="1"/>
</dbReference>
<evidence type="ECO:0000313" key="2">
    <source>
        <dbReference type="Proteomes" id="UP000602124"/>
    </source>
</evidence>
<reference evidence="1" key="1">
    <citation type="submission" date="2020-12" db="EMBL/GenBank/DDBJ databases">
        <title>Devosia sp. MSA67 isolated from Mo River.</title>
        <authorList>
            <person name="Ma F."/>
            <person name="Zi Z."/>
        </authorList>
    </citation>
    <scope>NUCLEOTIDE SEQUENCE</scope>
    <source>
        <strain evidence="1">MSA67</strain>
    </source>
</reference>
<dbReference type="RefSeq" id="WP_198874851.1">
    <property type="nucleotide sequence ID" value="NZ_JAEKMH010000001.1"/>
</dbReference>
<keyword evidence="2" id="KW-1185">Reference proteome</keyword>